<dbReference type="InterPro" id="IPR013216">
    <property type="entry name" value="Methyltransf_11"/>
</dbReference>
<protein>
    <submittedName>
        <fullName evidence="2">Class I SAM-dependent methyltransferase</fullName>
        <ecNumber evidence="2">2.1.1.-</ecNumber>
    </submittedName>
</protein>
<dbReference type="InterPro" id="IPR050508">
    <property type="entry name" value="Methyltransf_Superfamily"/>
</dbReference>
<dbReference type="EC" id="2.1.1.-" evidence="2"/>
<dbReference type="EMBL" id="JBHSXX010000001">
    <property type="protein sequence ID" value="MFC6870235.1"/>
    <property type="molecule type" value="Genomic_DNA"/>
</dbReference>
<dbReference type="GO" id="GO:0008168">
    <property type="term" value="F:methyltransferase activity"/>
    <property type="evidence" value="ECO:0007669"/>
    <property type="project" value="UniProtKB-KW"/>
</dbReference>
<keyword evidence="3" id="KW-1185">Reference proteome</keyword>
<evidence type="ECO:0000313" key="3">
    <source>
        <dbReference type="Proteomes" id="UP001596337"/>
    </source>
</evidence>
<proteinExistence type="predicted"/>
<sequence>MASTSSRSESARRARPDWSRYLDDFHDDRPGITEQVLAAATSGGGDTPYQWLAGPLTGSEGPVLDLACGSAPTQPLLAASRWLGVDASAGELVLAQTTGRGPLVRARAGRLPLADGSVADVCAAMSLQVLTPLDDVLREVVRVLRPGGRIVALVPASLGGPRRGAFMWWRLMRALGVLTQPWPNPHALDGLADVLREHALVVDADERRVFRREISDPAEASVLIDSLYLPDVEPEHVSDAERTLAAWARPGRSLPLPLRRVIAHLPQLGPRE</sequence>
<keyword evidence="2" id="KW-0808">Transferase</keyword>
<feature type="domain" description="Methyltransferase type 11" evidence="1">
    <location>
        <begin position="64"/>
        <end position="151"/>
    </location>
</feature>
<dbReference type="Pfam" id="PF08241">
    <property type="entry name" value="Methyltransf_11"/>
    <property type="match status" value="1"/>
</dbReference>
<dbReference type="InterPro" id="IPR029063">
    <property type="entry name" value="SAM-dependent_MTases_sf"/>
</dbReference>
<dbReference type="GO" id="GO:0032259">
    <property type="term" value="P:methylation"/>
    <property type="evidence" value="ECO:0007669"/>
    <property type="project" value="UniProtKB-KW"/>
</dbReference>
<keyword evidence="2" id="KW-0489">Methyltransferase</keyword>
<gene>
    <name evidence="2" type="ORF">ACFQGD_24155</name>
</gene>
<dbReference type="CDD" id="cd02440">
    <property type="entry name" value="AdoMet_MTases"/>
    <property type="match status" value="1"/>
</dbReference>
<organism evidence="2 3">
    <name type="scientific">Haloechinothrix salitolerans</name>
    <dbReference type="NCBI Taxonomy" id="926830"/>
    <lineage>
        <taxon>Bacteria</taxon>
        <taxon>Bacillati</taxon>
        <taxon>Actinomycetota</taxon>
        <taxon>Actinomycetes</taxon>
        <taxon>Pseudonocardiales</taxon>
        <taxon>Pseudonocardiaceae</taxon>
        <taxon>Haloechinothrix</taxon>
    </lineage>
</organism>
<name>A0ABW2C4H8_9PSEU</name>
<dbReference type="SUPFAM" id="SSF53335">
    <property type="entry name" value="S-adenosyl-L-methionine-dependent methyltransferases"/>
    <property type="match status" value="1"/>
</dbReference>
<dbReference type="PANTHER" id="PTHR42912:SF93">
    <property type="entry name" value="N6-ADENOSINE-METHYLTRANSFERASE TMT1A"/>
    <property type="match status" value="1"/>
</dbReference>
<evidence type="ECO:0000313" key="2">
    <source>
        <dbReference type="EMBL" id="MFC6870235.1"/>
    </source>
</evidence>
<dbReference type="RefSeq" id="WP_345389543.1">
    <property type="nucleotide sequence ID" value="NZ_BAABLA010000002.1"/>
</dbReference>
<evidence type="ECO:0000259" key="1">
    <source>
        <dbReference type="Pfam" id="PF08241"/>
    </source>
</evidence>
<reference evidence="3" key="1">
    <citation type="journal article" date="2019" name="Int. J. Syst. Evol. Microbiol.">
        <title>The Global Catalogue of Microorganisms (GCM) 10K type strain sequencing project: providing services to taxonomists for standard genome sequencing and annotation.</title>
        <authorList>
            <consortium name="The Broad Institute Genomics Platform"/>
            <consortium name="The Broad Institute Genome Sequencing Center for Infectious Disease"/>
            <person name="Wu L."/>
            <person name="Ma J."/>
        </authorList>
    </citation>
    <scope>NUCLEOTIDE SEQUENCE [LARGE SCALE GENOMIC DNA]</scope>
    <source>
        <strain evidence="3">KCTC 32255</strain>
    </source>
</reference>
<dbReference type="PANTHER" id="PTHR42912">
    <property type="entry name" value="METHYLTRANSFERASE"/>
    <property type="match status" value="1"/>
</dbReference>
<dbReference type="Proteomes" id="UP001596337">
    <property type="component" value="Unassembled WGS sequence"/>
</dbReference>
<comment type="caution">
    <text evidence="2">The sequence shown here is derived from an EMBL/GenBank/DDBJ whole genome shotgun (WGS) entry which is preliminary data.</text>
</comment>
<accession>A0ABW2C4H8</accession>
<dbReference type="Gene3D" id="3.40.50.150">
    <property type="entry name" value="Vaccinia Virus protein VP39"/>
    <property type="match status" value="1"/>
</dbReference>